<protein>
    <submittedName>
        <fullName evidence="9">High-molecular-weight cytochrome c</fullName>
    </submittedName>
</protein>
<keyword evidence="10" id="KW-1185">Reference proteome</keyword>
<keyword evidence="2 7" id="KW-0349">Heme</keyword>
<evidence type="ECO:0000313" key="10">
    <source>
        <dbReference type="Proteomes" id="UP000219215"/>
    </source>
</evidence>
<evidence type="ECO:0000256" key="1">
    <source>
        <dbReference type="ARBA" id="ARBA00022448"/>
    </source>
</evidence>
<evidence type="ECO:0000256" key="4">
    <source>
        <dbReference type="ARBA" id="ARBA00022729"/>
    </source>
</evidence>
<reference evidence="10" key="1">
    <citation type="submission" date="2017-09" db="EMBL/GenBank/DDBJ databases">
        <authorList>
            <person name="Regsiter A."/>
            <person name="William W."/>
        </authorList>
    </citation>
    <scope>NUCLEOTIDE SEQUENCE [LARGE SCALE GENOMIC DNA]</scope>
    <source>
        <strain evidence="10">500-1</strain>
    </source>
</reference>
<dbReference type="InterPro" id="IPR036280">
    <property type="entry name" value="Multihaem_cyt_sf"/>
</dbReference>
<keyword evidence="4" id="KW-0732">Signal</keyword>
<dbReference type="EMBL" id="LT907975">
    <property type="protein sequence ID" value="SOB60573.1"/>
    <property type="molecule type" value="Genomic_DNA"/>
</dbReference>
<dbReference type="GO" id="GO:0009055">
    <property type="term" value="F:electron transfer activity"/>
    <property type="evidence" value="ECO:0007669"/>
    <property type="project" value="InterPro"/>
</dbReference>
<name>A0A2C8FDS0_9BACT</name>
<keyword evidence="6 7" id="KW-0408">Iron</keyword>
<dbReference type="Gene3D" id="3.90.10.10">
    <property type="entry name" value="Cytochrome C3"/>
    <property type="match status" value="4"/>
</dbReference>
<evidence type="ECO:0000256" key="6">
    <source>
        <dbReference type="ARBA" id="ARBA00023004"/>
    </source>
</evidence>
<feature type="binding site" description="axial binding residue" evidence="7">
    <location>
        <position position="175"/>
    </location>
    <ligand>
        <name>heme c</name>
        <dbReference type="ChEBI" id="CHEBI:61717"/>
        <label>1</label>
    </ligand>
    <ligandPart>
        <name>Fe</name>
        <dbReference type="ChEBI" id="CHEBI:18248"/>
    </ligandPart>
</feature>
<dbReference type="InterPro" id="IPR054813">
    <property type="entry name" value="HmcA"/>
</dbReference>
<feature type="binding site" description="axial binding residue" evidence="7">
    <location>
        <position position="161"/>
    </location>
    <ligand>
        <name>heme c</name>
        <dbReference type="ChEBI" id="CHEBI:61717"/>
        <label>1</label>
    </ligand>
    <ligandPart>
        <name>Fe</name>
        <dbReference type="ChEBI" id="CHEBI:18248"/>
    </ligandPart>
</feature>
<feature type="binding site" description="axial binding residue" evidence="7">
    <location>
        <position position="242"/>
    </location>
    <ligand>
        <name>heme c</name>
        <dbReference type="ChEBI" id="CHEBI:61717"/>
        <label>1</label>
    </ligand>
    <ligandPart>
        <name>Fe</name>
        <dbReference type="ChEBI" id="CHEBI:18248"/>
    </ligandPart>
</feature>
<dbReference type="PANTHER" id="PTHR35038">
    <property type="entry name" value="DISSIMILATORY SULFITE REDUCTASE SIRA"/>
    <property type="match status" value="1"/>
</dbReference>
<keyword evidence="5" id="KW-0249">Electron transport</keyword>
<dbReference type="KEGG" id="pprf:DPRO_3657"/>
<evidence type="ECO:0000259" key="8">
    <source>
        <dbReference type="Pfam" id="PF02085"/>
    </source>
</evidence>
<dbReference type="NCBIfam" id="NF045713">
    <property type="entry name" value="CxxCH_16_HmcA"/>
    <property type="match status" value="1"/>
</dbReference>
<feature type="binding site" description="axial binding residue" evidence="7">
    <location>
        <position position="176"/>
    </location>
    <ligand>
        <name>heme c</name>
        <dbReference type="ChEBI" id="CHEBI:61717"/>
        <label>1</label>
    </ligand>
    <ligandPart>
        <name>Fe</name>
        <dbReference type="ChEBI" id="CHEBI:18248"/>
    </ligandPart>
</feature>
<feature type="binding site" description="axial binding residue" evidence="7">
    <location>
        <position position="226"/>
    </location>
    <ligand>
        <name>heme c</name>
        <dbReference type="ChEBI" id="CHEBI:61717"/>
        <label>1</label>
    </ligand>
    <ligandPart>
        <name>Fe</name>
        <dbReference type="ChEBI" id="CHEBI:18248"/>
    </ligandPart>
</feature>
<dbReference type="InterPro" id="IPR002322">
    <property type="entry name" value="Cyt_c_III"/>
</dbReference>
<feature type="binding site" description="axial binding residue" evidence="7">
    <location>
        <position position="223"/>
    </location>
    <ligand>
        <name>heme c</name>
        <dbReference type="ChEBI" id="CHEBI:61717"/>
        <label>1</label>
    </ligand>
    <ligandPart>
        <name>Fe</name>
        <dbReference type="ChEBI" id="CHEBI:18248"/>
    </ligandPart>
</feature>
<dbReference type="CDD" id="cd08168">
    <property type="entry name" value="Cytochrom_C3"/>
    <property type="match status" value="4"/>
</dbReference>
<evidence type="ECO:0000256" key="5">
    <source>
        <dbReference type="ARBA" id="ARBA00022982"/>
    </source>
</evidence>
<dbReference type="Proteomes" id="UP000219215">
    <property type="component" value="Chromosome DPRO"/>
</dbReference>
<keyword evidence="3 7" id="KW-0479">Metal-binding</keyword>
<sequence>MEKGRRLLFWAGILFVFAVTSIVSIEAQGLEAQAKAVSEARVDAVTIDTLAKFEKLELPVVTFYHDQHTEALAKQGKDCASCHEKDADGKLSIKFKSLVDEDPDTIKTIYHNQCIGCHKDMVSAGQKSGPLDGQCRSCHTKNPAASEWQPISLDKSLHFRHVRGTGGDEKCQTCHHTYDEAAKELVADKGKEQNCRNCHMEQDRVVNEELTVRSYAMASHEKCVTCHMEYTAKKKASGPAKCAGCHSAASQAEMKVVENPERLMRGQPDHTLLVTVKDGKPQANMGPVPFDHKGHEEYVKDCRSCHVGEGSMDGKFFELAGDMHLKTNMQGCVGCHKAKQEEKPVCAGCHSQMRETKAPSKDSCAKCHVESAKELYVDGMIPEKEIEEAVAAELVSSRDKTVMTITDADIPEEIVIGALSDQYEPSKFPHRKIVKKLIADMQGDNMAGYFHGQDTLMCSGCHHNSPASKTPPKCASCHNKPFDPAKPDVPGLKAAYHGQCMGCHTAMQLEKPSNTTCSDAEGCHVKKK</sequence>
<dbReference type="OrthoDB" id="5427780at2"/>
<feature type="binding site" description="axial binding residue" evidence="7">
    <location>
        <position position="246"/>
    </location>
    <ligand>
        <name>heme c</name>
        <dbReference type="ChEBI" id="CHEBI:61717"/>
        <label>1</label>
    </ligand>
    <ligandPart>
        <name>Fe</name>
        <dbReference type="ChEBI" id="CHEBI:18248"/>
    </ligandPart>
</feature>
<feature type="binding site" description="axial binding residue" evidence="7">
    <location>
        <position position="245"/>
    </location>
    <ligand>
        <name>heme c</name>
        <dbReference type="ChEBI" id="CHEBI:61717"/>
        <label>1</label>
    </ligand>
    <ligandPart>
        <name>Fe</name>
        <dbReference type="ChEBI" id="CHEBI:18248"/>
    </ligandPart>
</feature>
<evidence type="ECO:0000256" key="7">
    <source>
        <dbReference type="PIRSR" id="PIRSR602322-1"/>
    </source>
</evidence>
<accession>A0A2C8FDS0</accession>
<keyword evidence="1" id="KW-0813">Transport</keyword>
<dbReference type="GO" id="GO:0046872">
    <property type="term" value="F:metal ion binding"/>
    <property type="evidence" value="ECO:0007669"/>
    <property type="project" value="UniProtKB-KW"/>
</dbReference>
<dbReference type="SUPFAM" id="SSF48695">
    <property type="entry name" value="Multiheme cytochromes"/>
    <property type="match status" value="1"/>
</dbReference>
<feature type="domain" description="Class III cytochrome C" evidence="8">
    <location>
        <begin position="56"/>
        <end position="139"/>
    </location>
</feature>
<feature type="domain" description="Class III cytochrome C" evidence="8">
    <location>
        <begin position="148"/>
        <end position="246"/>
    </location>
</feature>
<feature type="binding site" description="axial binding residue" evidence="7">
    <location>
        <position position="174"/>
    </location>
    <ligand>
        <name>heme c</name>
        <dbReference type="ChEBI" id="CHEBI:61717"/>
        <label>1</label>
    </ligand>
    <ligandPart>
        <name>Fe</name>
        <dbReference type="ChEBI" id="CHEBI:18248"/>
    </ligandPart>
</feature>
<organism evidence="9 10">
    <name type="scientific">Pseudodesulfovibrio profundus</name>
    <dbReference type="NCBI Taxonomy" id="57320"/>
    <lineage>
        <taxon>Bacteria</taxon>
        <taxon>Pseudomonadati</taxon>
        <taxon>Thermodesulfobacteriota</taxon>
        <taxon>Desulfovibrionia</taxon>
        <taxon>Desulfovibrionales</taxon>
        <taxon>Desulfovibrionaceae</taxon>
    </lineage>
</organism>
<dbReference type="RefSeq" id="WP_097013273.1">
    <property type="nucleotide sequence ID" value="NZ_LT907975.1"/>
</dbReference>
<gene>
    <name evidence="9" type="primary">hmcA</name>
    <name evidence="9" type="ORF">DPRO_3657</name>
</gene>
<dbReference type="InterPro" id="IPR020942">
    <property type="entry name" value="Cyt_c_III_dom"/>
</dbReference>
<feature type="domain" description="Class III cytochrome C" evidence="8">
    <location>
        <begin position="276"/>
        <end position="368"/>
    </location>
</feature>
<dbReference type="AlphaFoldDB" id="A0A2C8FDS0"/>
<evidence type="ECO:0000256" key="3">
    <source>
        <dbReference type="ARBA" id="ARBA00022723"/>
    </source>
</evidence>
<dbReference type="GO" id="GO:0020037">
    <property type="term" value="F:heme binding"/>
    <property type="evidence" value="ECO:0007669"/>
    <property type="project" value="InterPro"/>
</dbReference>
<feature type="binding site" description="axial binding residue" evidence="7">
    <location>
        <position position="227"/>
    </location>
    <ligand>
        <name>heme c</name>
        <dbReference type="ChEBI" id="CHEBI:61717"/>
        <label>1</label>
    </ligand>
    <ligandPart>
        <name>Fe</name>
        <dbReference type="ChEBI" id="CHEBI:18248"/>
    </ligandPart>
</feature>
<dbReference type="Pfam" id="PF02085">
    <property type="entry name" value="Cytochrom_CIII"/>
    <property type="match status" value="4"/>
</dbReference>
<proteinExistence type="predicted"/>
<dbReference type="PRINTS" id="PR00609">
    <property type="entry name" value="CYTOCHROMEC3"/>
</dbReference>
<evidence type="ECO:0000256" key="2">
    <source>
        <dbReference type="ARBA" id="ARBA00022617"/>
    </source>
</evidence>
<feature type="binding site" description="axial binding residue" evidence="7">
    <location>
        <position position="171"/>
    </location>
    <ligand>
        <name>heme c</name>
        <dbReference type="ChEBI" id="CHEBI:61717"/>
        <label>1</label>
    </ligand>
    <ligandPart>
        <name>Fe</name>
        <dbReference type="ChEBI" id="CHEBI:18248"/>
    </ligandPart>
</feature>
<comment type="cofactor">
    <cofactor evidence="7">
        <name>heme c</name>
        <dbReference type="ChEBI" id="CHEBI:61717"/>
    </cofactor>
    <text evidence="7">Binds 4 heme c groups covalently per monomer.</text>
</comment>
<dbReference type="InterPro" id="IPR051829">
    <property type="entry name" value="Multiheme_Cytochr_ET"/>
</dbReference>
<evidence type="ECO:0000313" key="9">
    <source>
        <dbReference type="EMBL" id="SOB60573.1"/>
    </source>
</evidence>
<feature type="domain" description="Class III cytochrome C" evidence="8">
    <location>
        <begin position="455"/>
        <end position="518"/>
    </location>
</feature>